<dbReference type="InterPro" id="IPR049326">
    <property type="entry name" value="Rhodopsin_dom_fungi"/>
</dbReference>
<evidence type="ECO:0000313" key="10">
    <source>
        <dbReference type="Proteomes" id="UP000777438"/>
    </source>
</evidence>
<evidence type="ECO:0000256" key="6">
    <source>
        <dbReference type="SAM" id="MobiDB-lite"/>
    </source>
</evidence>
<dbReference type="PANTHER" id="PTHR33048:SF105">
    <property type="match status" value="1"/>
</dbReference>
<accession>A0A9P9AV27</accession>
<comment type="similarity">
    <text evidence="5">Belongs to the SAT4 family.</text>
</comment>
<dbReference type="InterPro" id="IPR052337">
    <property type="entry name" value="SAT4-like"/>
</dbReference>
<comment type="caution">
    <text evidence="9">The sequence shown here is derived from an EMBL/GenBank/DDBJ whole genome shotgun (WGS) entry which is preliminary data.</text>
</comment>
<feature type="transmembrane region" description="Helical" evidence="7">
    <location>
        <begin position="40"/>
        <end position="62"/>
    </location>
</feature>
<dbReference type="EMBL" id="JAGPYM010000006">
    <property type="protein sequence ID" value="KAH6893476.1"/>
    <property type="molecule type" value="Genomic_DNA"/>
</dbReference>
<feature type="compositionally biased region" description="Polar residues" evidence="6">
    <location>
        <begin position="390"/>
        <end position="412"/>
    </location>
</feature>
<reference evidence="9 10" key="1">
    <citation type="journal article" date="2021" name="Nat. Commun.">
        <title>Genetic determinants of endophytism in the Arabidopsis root mycobiome.</title>
        <authorList>
            <person name="Mesny F."/>
            <person name="Miyauchi S."/>
            <person name="Thiergart T."/>
            <person name="Pickel B."/>
            <person name="Atanasova L."/>
            <person name="Karlsson M."/>
            <person name="Huettel B."/>
            <person name="Barry K.W."/>
            <person name="Haridas S."/>
            <person name="Chen C."/>
            <person name="Bauer D."/>
            <person name="Andreopoulos W."/>
            <person name="Pangilinan J."/>
            <person name="LaButti K."/>
            <person name="Riley R."/>
            <person name="Lipzen A."/>
            <person name="Clum A."/>
            <person name="Drula E."/>
            <person name="Henrissat B."/>
            <person name="Kohler A."/>
            <person name="Grigoriev I.V."/>
            <person name="Martin F.M."/>
            <person name="Hacquard S."/>
        </authorList>
    </citation>
    <scope>NUCLEOTIDE SEQUENCE [LARGE SCALE GENOMIC DNA]</scope>
    <source>
        <strain evidence="9 10">MPI-CAGE-CH-0241</strain>
    </source>
</reference>
<dbReference type="Pfam" id="PF20684">
    <property type="entry name" value="Fung_rhodopsin"/>
    <property type="match status" value="1"/>
</dbReference>
<keyword evidence="3 7" id="KW-1133">Transmembrane helix</keyword>
<name>A0A9P9AV27_9HYPO</name>
<evidence type="ECO:0000256" key="7">
    <source>
        <dbReference type="SAM" id="Phobius"/>
    </source>
</evidence>
<keyword evidence="10" id="KW-1185">Reference proteome</keyword>
<dbReference type="GO" id="GO:0016020">
    <property type="term" value="C:membrane"/>
    <property type="evidence" value="ECO:0007669"/>
    <property type="project" value="UniProtKB-SubCell"/>
</dbReference>
<dbReference type="OrthoDB" id="2988756at2759"/>
<evidence type="ECO:0000256" key="5">
    <source>
        <dbReference type="ARBA" id="ARBA00038359"/>
    </source>
</evidence>
<feature type="transmembrane region" description="Helical" evidence="7">
    <location>
        <begin position="182"/>
        <end position="207"/>
    </location>
</feature>
<proteinExistence type="inferred from homology"/>
<dbReference type="Proteomes" id="UP000777438">
    <property type="component" value="Unassembled WGS sequence"/>
</dbReference>
<keyword evidence="4 7" id="KW-0472">Membrane</keyword>
<gene>
    <name evidence="9" type="ORF">B0T10DRAFT_527843</name>
</gene>
<feature type="transmembrane region" description="Helical" evidence="7">
    <location>
        <begin position="219"/>
        <end position="242"/>
    </location>
</feature>
<dbReference type="AlphaFoldDB" id="A0A9P9AV27"/>
<evidence type="ECO:0000256" key="4">
    <source>
        <dbReference type="ARBA" id="ARBA00023136"/>
    </source>
</evidence>
<feature type="transmembrane region" description="Helical" evidence="7">
    <location>
        <begin position="6"/>
        <end position="28"/>
    </location>
</feature>
<evidence type="ECO:0000256" key="2">
    <source>
        <dbReference type="ARBA" id="ARBA00022692"/>
    </source>
</evidence>
<feature type="region of interest" description="Disordered" evidence="6">
    <location>
        <begin position="380"/>
        <end position="412"/>
    </location>
</feature>
<dbReference type="PANTHER" id="PTHR33048">
    <property type="entry name" value="PTH11-LIKE INTEGRAL MEMBRANE PROTEIN (AFU_ORTHOLOGUE AFUA_5G11245)"/>
    <property type="match status" value="1"/>
</dbReference>
<feature type="region of interest" description="Disordered" evidence="6">
    <location>
        <begin position="292"/>
        <end position="341"/>
    </location>
</feature>
<evidence type="ECO:0000256" key="1">
    <source>
        <dbReference type="ARBA" id="ARBA00004141"/>
    </source>
</evidence>
<sequence>MAALRAFNIEAFTLLAIALLITFLRCCVRIRTVGFKNLWADDYLVVVAAIAYSVETGLAYSVGNIAHGLANNSMTPAERAALDPNSEEYSLRVLGCKIQLAGWSTYSFLLWVLKACMCTFYYRLTKDLEGYRRKIYVGFGLIIASWVAVQLNILLSCRPNFTMWWQINPDPGPYCQPAISPAIVWTGLALNVATDLYLIMIPMPMLWKAAMPLMQKCWLIALFSCGLFVTMAAILRVVLLMMDPVNGAMLAGSWAVRETFTAVVTTNIPMLFPTFKKAVAPIVSRVGSSLGFSRNSKSGGRTESKLSKMTIDTWRRKGSRRGSIPLQGNHMSGERGSDNDSETFIVDLPELTKDGRSHSSQPDKGIQRQVEVSVFEMNKDSQGDDGAYTHNGNYTTTWSGSTRQGSRQASQSEFYLSHIHQDGYQHNR</sequence>
<organism evidence="9 10">
    <name type="scientific">Thelonectria olida</name>
    <dbReference type="NCBI Taxonomy" id="1576542"/>
    <lineage>
        <taxon>Eukaryota</taxon>
        <taxon>Fungi</taxon>
        <taxon>Dikarya</taxon>
        <taxon>Ascomycota</taxon>
        <taxon>Pezizomycotina</taxon>
        <taxon>Sordariomycetes</taxon>
        <taxon>Hypocreomycetidae</taxon>
        <taxon>Hypocreales</taxon>
        <taxon>Nectriaceae</taxon>
        <taxon>Thelonectria</taxon>
    </lineage>
</organism>
<evidence type="ECO:0000313" key="9">
    <source>
        <dbReference type="EMBL" id="KAH6893476.1"/>
    </source>
</evidence>
<feature type="transmembrane region" description="Helical" evidence="7">
    <location>
        <begin position="136"/>
        <end position="155"/>
    </location>
</feature>
<feature type="transmembrane region" description="Helical" evidence="7">
    <location>
        <begin position="103"/>
        <end position="124"/>
    </location>
</feature>
<evidence type="ECO:0000259" key="8">
    <source>
        <dbReference type="Pfam" id="PF20684"/>
    </source>
</evidence>
<keyword evidence="2 7" id="KW-0812">Transmembrane</keyword>
<comment type="subcellular location">
    <subcellularLocation>
        <location evidence="1">Membrane</location>
        <topology evidence="1">Multi-pass membrane protein</topology>
    </subcellularLocation>
</comment>
<feature type="domain" description="Rhodopsin" evidence="8">
    <location>
        <begin position="24"/>
        <end position="276"/>
    </location>
</feature>
<protein>
    <recommendedName>
        <fullName evidence="8">Rhodopsin domain-containing protein</fullName>
    </recommendedName>
</protein>
<evidence type="ECO:0000256" key="3">
    <source>
        <dbReference type="ARBA" id="ARBA00022989"/>
    </source>
</evidence>